<dbReference type="PANTHER" id="PTHR22838">
    <property type="entry name" value="WD REPEAT PROTEIN 26-RELATED"/>
    <property type="match status" value="1"/>
</dbReference>
<evidence type="ECO:0000256" key="3">
    <source>
        <dbReference type="PROSITE-ProRule" id="PRU00221"/>
    </source>
</evidence>
<evidence type="ECO:0000313" key="6">
    <source>
        <dbReference type="Proteomes" id="UP001205105"/>
    </source>
</evidence>
<dbReference type="SUPFAM" id="SSF50978">
    <property type="entry name" value="WD40 repeat-like"/>
    <property type="match status" value="1"/>
</dbReference>
<keyword evidence="1 3" id="KW-0853">WD repeat</keyword>
<feature type="repeat" description="WD" evidence="3">
    <location>
        <begin position="593"/>
        <end position="625"/>
    </location>
</feature>
<dbReference type="InterPro" id="IPR015943">
    <property type="entry name" value="WD40/YVTN_repeat-like_dom_sf"/>
</dbReference>
<proteinExistence type="predicted"/>
<evidence type="ECO:0000313" key="5">
    <source>
        <dbReference type="EMBL" id="KAI7836754.1"/>
    </source>
</evidence>
<keyword evidence="2" id="KW-0677">Repeat</keyword>
<reference evidence="5" key="1">
    <citation type="submission" date="2020-11" db="EMBL/GenBank/DDBJ databases">
        <title>Chlorella ohadii genome sequencing and assembly.</title>
        <authorList>
            <person name="Murik O."/>
            <person name="Treves H."/>
            <person name="Kedem I."/>
            <person name="Shotland Y."/>
            <person name="Kaplan A."/>
        </authorList>
    </citation>
    <scope>NUCLEOTIDE SEQUENCE</scope>
    <source>
        <strain evidence="5">1</strain>
    </source>
</reference>
<dbReference type="InterPro" id="IPR036322">
    <property type="entry name" value="WD40_repeat_dom_sf"/>
</dbReference>
<feature type="repeat" description="WD" evidence="3">
    <location>
        <begin position="440"/>
        <end position="473"/>
    </location>
</feature>
<organism evidence="5 6">
    <name type="scientific">Chlorella ohadii</name>
    <dbReference type="NCBI Taxonomy" id="2649997"/>
    <lineage>
        <taxon>Eukaryota</taxon>
        <taxon>Viridiplantae</taxon>
        <taxon>Chlorophyta</taxon>
        <taxon>core chlorophytes</taxon>
        <taxon>Trebouxiophyceae</taxon>
        <taxon>Chlorellales</taxon>
        <taxon>Chlorellaceae</taxon>
        <taxon>Chlorella clade</taxon>
        <taxon>Chlorella</taxon>
    </lineage>
</organism>
<protein>
    <submittedName>
        <fullName evidence="5">Uncharacterized protein</fullName>
    </submittedName>
</protein>
<feature type="repeat" description="WD" evidence="3">
    <location>
        <begin position="307"/>
        <end position="348"/>
    </location>
</feature>
<dbReference type="InterPro" id="IPR051350">
    <property type="entry name" value="WD_repeat-ST_regulator"/>
</dbReference>
<feature type="repeat" description="WD" evidence="3">
    <location>
        <begin position="262"/>
        <end position="303"/>
    </location>
</feature>
<keyword evidence="6" id="KW-1185">Reference proteome</keyword>
<dbReference type="InterPro" id="IPR001680">
    <property type="entry name" value="WD40_rpt"/>
</dbReference>
<accession>A0AAD5DI91</accession>
<dbReference type="PANTHER" id="PTHR22838:SF0">
    <property type="entry name" value="WD REPEAT-CONTAINING PROTEIN 26"/>
    <property type="match status" value="1"/>
</dbReference>
<dbReference type="EMBL" id="JADXDR010000177">
    <property type="protein sequence ID" value="KAI7836754.1"/>
    <property type="molecule type" value="Genomic_DNA"/>
</dbReference>
<dbReference type="AlphaFoldDB" id="A0AAD5DI91"/>
<dbReference type="PROSITE" id="PS50082">
    <property type="entry name" value="WD_REPEATS_2"/>
    <property type="match status" value="4"/>
</dbReference>
<comment type="caution">
    <text evidence="5">The sequence shown here is derived from an EMBL/GenBank/DDBJ whole genome shotgun (WGS) entry which is preliminary data.</text>
</comment>
<dbReference type="Proteomes" id="UP001205105">
    <property type="component" value="Unassembled WGS sequence"/>
</dbReference>
<evidence type="ECO:0000256" key="1">
    <source>
        <dbReference type="ARBA" id="ARBA00022574"/>
    </source>
</evidence>
<gene>
    <name evidence="5" type="ORF">COHA_009392</name>
</gene>
<name>A0AAD5DI91_9CHLO</name>
<evidence type="ECO:0000256" key="2">
    <source>
        <dbReference type="ARBA" id="ARBA00022737"/>
    </source>
</evidence>
<dbReference type="PROSITE" id="PS50294">
    <property type="entry name" value="WD_REPEATS_REGION"/>
    <property type="match status" value="2"/>
</dbReference>
<feature type="region of interest" description="Disordered" evidence="4">
    <location>
        <begin position="146"/>
        <end position="185"/>
    </location>
</feature>
<sequence>MEAHSNGSLPPTALGTRSLIDRAEYVRLLEQALRALGYEGVAQHLEAESGIPQQPAEAAKFRAAVLTGNYDTALQLLPAVAADPSSVESSRVLLLKAKYMELVQRGSTGEALQVLRHELQPLAVQQHVLHSLAALLLRSPHASAPSSPAAGGIAGSPGSSGSRGWGSTPALAAPSAGSLPVAPEVSEEQLAEGRAALLDQLHDSLHDSLLIPERRLEELVEQALLSQLDRCPFSNSLDQRLSLFSDCQAGPDQLPSQPGQVLRDHSSEVWAVAFSPDGQWAASASKDGSALLWAVTASGRLEGARPLQRQATACQLVAFSPSSQLLLVASLDAAVRLYDVGSARLLRHFTVSGQRPSQPAAAGAVTAISWFPDSGRFLAATHKAVEVFDARHGGGGLVHRLPSPHAFTYDVLVAGSDCLITVGQDRKIGFTRLSDGRTHLIGESGTVTSIALSRCGRLLATNLTDSRVHLWHLPPGLAAVADPHLPLPHSAACSNGTAAVNGSSSGGAAGISAAALQAAPPLHLLPQLPAGLDPFDQLPVVPVLEFRMGEARPSRFVLRSCIGGARSGFVACGAEDGKLYIWSSRSGQQLQCLEGHSGCVNAVAWNPALPWLLASAGDDGTVRTYLAPAAMQQ</sequence>
<dbReference type="Gene3D" id="2.130.10.10">
    <property type="entry name" value="YVTN repeat-like/Quinoprotein amine dehydrogenase"/>
    <property type="match status" value="2"/>
</dbReference>
<dbReference type="SMART" id="SM00320">
    <property type="entry name" value="WD40"/>
    <property type="match status" value="7"/>
</dbReference>
<dbReference type="Pfam" id="PF00400">
    <property type="entry name" value="WD40"/>
    <property type="match status" value="4"/>
</dbReference>
<evidence type="ECO:0000256" key="4">
    <source>
        <dbReference type="SAM" id="MobiDB-lite"/>
    </source>
</evidence>
<feature type="compositionally biased region" description="Low complexity" evidence="4">
    <location>
        <begin position="146"/>
        <end position="183"/>
    </location>
</feature>
<dbReference type="Pfam" id="PF23627">
    <property type="entry name" value="LisH_WDR26"/>
    <property type="match status" value="1"/>
</dbReference>